<dbReference type="OrthoDB" id="8576717at2"/>
<dbReference type="InterPro" id="IPR027417">
    <property type="entry name" value="P-loop_NTPase"/>
</dbReference>
<name>A0A4Y3HYW9_9VIBR</name>
<proteinExistence type="predicted"/>
<evidence type="ECO:0000313" key="1">
    <source>
        <dbReference type="EMBL" id="GEA52317.1"/>
    </source>
</evidence>
<accession>A0A4Y3HYW9</accession>
<evidence type="ECO:0000313" key="2">
    <source>
        <dbReference type="Proteomes" id="UP000318717"/>
    </source>
</evidence>
<comment type="caution">
    <text evidence="1">The sequence shown here is derived from an EMBL/GenBank/DDBJ whole genome shotgun (WGS) entry which is preliminary data.</text>
</comment>
<dbReference type="Gene3D" id="3.40.50.300">
    <property type="entry name" value="P-loop containing nucleotide triphosphate hydrolases"/>
    <property type="match status" value="1"/>
</dbReference>
<evidence type="ECO:0008006" key="3">
    <source>
        <dbReference type="Google" id="ProtNLM"/>
    </source>
</evidence>
<dbReference type="Proteomes" id="UP000318717">
    <property type="component" value="Unassembled WGS sequence"/>
</dbReference>
<organism evidence="1 2">
    <name type="scientific">Vibrio inusitatus NBRC 102082</name>
    <dbReference type="NCBI Taxonomy" id="1219070"/>
    <lineage>
        <taxon>Bacteria</taxon>
        <taxon>Pseudomonadati</taxon>
        <taxon>Pseudomonadota</taxon>
        <taxon>Gammaproteobacteria</taxon>
        <taxon>Vibrionales</taxon>
        <taxon>Vibrionaceae</taxon>
        <taxon>Vibrio</taxon>
    </lineage>
</organism>
<gene>
    <name evidence="1" type="ORF">VIN01S_31210</name>
</gene>
<dbReference type="AlphaFoldDB" id="A0A4Y3HYW9"/>
<dbReference type="RefSeq" id="WP_141346765.1">
    <property type="nucleotide sequence ID" value="NZ_BJLF01000018.1"/>
</dbReference>
<protein>
    <recommendedName>
        <fullName evidence="3">AAA domain-containing protein</fullName>
    </recommendedName>
</protein>
<dbReference type="EMBL" id="BJLF01000018">
    <property type="protein sequence ID" value="GEA52317.1"/>
    <property type="molecule type" value="Genomic_DNA"/>
</dbReference>
<sequence>MKQLEHINNPAPWSYPREDLARHIGTMCQDTLFSQMAYLGSRRIGKTHFLLHDLSPYLFDKGLTPIYINMWSNKNAPQNEIMSQLLAANNKLSQEGAIKRILNTEIEQMAIDAGFGKIGFKFTPRPTTVQEPS</sequence>
<reference evidence="1 2" key="1">
    <citation type="submission" date="2019-06" db="EMBL/GenBank/DDBJ databases">
        <title>Whole genome shotgun sequence of Vibrio inusitatus NBRC 102082.</title>
        <authorList>
            <person name="Hosoyama A."/>
            <person name="Uohara A."/>
            <person name="Ohji S."/>
            <person name="Ichikawa N."/>
        </authorList>
    </citation>
    <scope>NUCLEOTIDE SEQUENCE [LARGE SCALE GENOMIC DNA]</scope>
    <source>
        <strain evidence="1 2">NBRC 102082</strain>
    </source>
</reference>
<keyword evidence="2" id="KW-1185">Reference proteome</keyword>